<keyword evidence="2" id="KW-0732">Signal</keyword>
<dbReference type="STRING" id="1280949.HAD_11530"/>
<feature type="domain" description="Metallo-beta-lactamase" evidence="3">
    <location>
        <begin position="72"/>
        <end position="242"/>
    </location>
</feature>
<dbReference type="Proteomes" id="UP000027446">
    <property type="component" value="Unassembled WGS sequence"/>
</dbReference>
<accession>A0A069E7S3</accession>
<dbReference type="OrthoDB" id="7253658at2"/>
<keyword evidence="5" id="KW-1185">Reference proteome</keyword>
<evidence type="ECO:0000313" key="4">
    <source>
        <dbReference type="EMBL" id="KCZ86315.1"/>
    </source>
</evidence>
<dbReference type="PATRIC" id="fig|1280949.3.peg.2361"/>
<name>A0A069E7S3_9PROT</name>
<evidence type="ECO:0000256" key="1">
    <source>
        <dbReference type="ARBA" id="ARBA00005250"/>
    </source>
</evidence>
<sequence>MIRLAASIFSALLLGNISACQMPGAPSEAPPSTLFAEPWNSGVDPDEPAFQVQAIDADTYVIRQSLRTSFEAPFLYLLFGEDSALLIDTGTEEGDLRPVVDRLIAQHLADSGRSSLPLVVMHTHGHGDHVGGDDGFAGRPDTVVVGHSVEDVAAFFGISDWPEDVGALELGGRAVEILPTPGHHPSHVMVYDPATHILFSGDAIYPGRLFFECGAAGEYAASIDRVARFAESHQVDWLLGGHVEMKAQPGQAFGQQAKSRRGEHVLELPASAIGDVQAAFSGIDDYPRVTPFAEFVLLPHPADPRGKSPPNWCKPS</sequence>
<proteinExistence type="inferred from homology"/>
<dbReference type="SUPFAM" id="SSF56281">
    <property type="entry name" value="Metallo-hydrolase/oxidoreductase"/>
    <property type="match status" value="1"/>
</dbReference>
<dbReference type="InterPro" id="IPR036866">
    <property type="entry name" value="RibonucZ/Hydroxyglut_hydro"/>
</dbReference>
<reference evidence="4 5" key="1">
    <citation type="journal article" date="2014" name="Antonie Van Leeuwenhoek">
        <title>Hyphomonas beringensis sp. nov. and Hyphomonas chukchiensis sp. nov., isolated from surface seawater of the Bering Sea and Chukchi Sea.</title>
        <authorList>
            <person name="Li C."/>
            <person name="Lai Q."/>
            <person name="Li G."/>
            <person name="Dong C."/>
            <person name="Wang J."/>
            <person name="Liao Y."/>
            <person name="Shao Z."/>
        </authorList>
    </citation>
    <scope>NUCLEOTIDE SEQUENCE [LARGE SCALE GENOMIC DNA]</scope>
    <source>
        <strain evidence="4 5">MHS-3</strain>
    </source>
</reference>
<dbReference type="eggNOG" id="COG0491">
    <property type="taxonomic scope" value="Bacteria"/>
</dbReference>
<dbReference type="SMART" id="SM00849">
    <property type="entry name" value="Lactamase_B"/>
    <property type="match status" value="1"/>
</dbReference>
<evidence type="ECO:0000259" key="3">
    <source>
        <dbReference type="SMART" id="SM00849"/>
    </source>
</evidence>
<dbReference type="GO" id="GO:0017001">
    <property type="term" value="P:antibiotic catabolic process"/>
    <property type="evidence" value="ECO:0007669"/>
    <property type="project" value="UniProtKB-ARBA"/>
</dbReference>
<evidence type="ECO:0000313" key="5">
    <source>
        <dbReference type="Proteomes" id="UP000027446"/>
    </source>
</evidence>
<feature type="signal peptide" evidence="2">
    <location>
        <begin position="1"/>
        <end position="19"/>
    </location>
</feature>
<dbReference type="Gene3D" id="3.60.15.10">
    <property type="entry name" value="Ribonuclease Z/Hydroxyacylglutathione hydrolase-like"/>
    <property type="match status" value="1"/>
</dbReference>
<dbReference type="PANTHER" id="PTHR42951">
    <property type="entry name" value="METALLO-BETA-LACTAMASE DOMAIN-CONTAINING"/>
    <property type="match status" value="1"/>
</dbReference>
<evidence type="ECO:0000256" key="2">
    <source>
        <dbReference type="SAM" id="SignalP"/>
    </source>
</evidence>
<organism evidence="4 5">
    <name type="scientific">Hyphomonas adhaerens MHS-3</name>
    <dbReference type="NCBI Taxonomy" id="1280949"/>
    <lineage>
        <taxon>Bacteria</taxon>
        <taxon>Pseudomonadati</taxon>
        <taxon>Pseudomonadota</taxon>
        <taxon>Alphaproteobacteria</taxon>
        <taxon>Hyphomonadales</taxon>
        <taxon>Hyphomonadaceae</taxon>
        <taxon>Hyphomonas</taxon>
    </lineage>
</organism>
<comment type="caution">
    <text evidence="4">The sequence shown here is derived from an EMBL/GenBank/DDBJ whole genome shotgun (WGS) entry which is preliminary data.</text>
</comment>
<dbReference type="PANTHER" id="PTHR42951:SF4">
    <property type="entry name" value="ACYL-COENZYME A THIOESTERASE MBLAC2"/>
    <property type="match status" value="1"/>
</dbReference>
<dbReference type="InterPro" id="IPR001279">
    <property type="entry name" value="Metallo-B-lactamas"/>
</dbReference>
<dbReference type="EMBL" id="ARYH01000001">
    <property type="protein sequence ID" value="KCZ86315.1"/>
    <property type="molecule type" value="Genomic_DNA"/>
</dbReference>
<gene>
    <name evidence="4" type="ORF">HAD_11530</name>
</gene>
<protein>
    <submittedName>
        <fullName evidence="4">Beta-lactamase-like protein</fullName>
    </submittedName>
</protein>
<dbReference type="InterPro" id="IPR050855">
    <property type="entry name" value="NDM-1-like"/>
</dbReference>
<feature type="chain" id="PRO_5001660815" evidence="2">
    <location>
        <begin position="20"/>
        <end position="316"/>
    </location>
</feature>
<dbReference type="RefSeq" id="WP_051596177.1">
    <property type="nucleotide sequence ID" value="NZ_ARYH01000001.1"/>
</dbReference>
<dbReference type="Pfam" id="PF00753">
    <property type="entry name" value="Lactamase_B"/>
    <property type="match status" value="1"/>
</dbReference>
<dbReference type="AlphaFoldDB" id="A0A069E7S3"/>
<comment type="similarity">
    <text evidence="1">Belongs to the metallo-beta-lactamase superfamily. Class-B beta-lactamase family.</text>
</comment>